<comment type="caution">
    <text evidence="2">The sequence shown here is derived from an EMBL/GenBank/DDBJ whole genome shotgun (WGS) entry which is preliminary data.</text>
</comment>
<feature type="transmembrane region" description="Helical" evidence="1">
    <location>
        <begin position="47"/>
        <end position="66"/>
    </location>
</feature>
<reference evidence="3" key="1">
    <citation type="journal article" date="2019" name="Int. J. Syst. Evol. Microbiol.">
        <title>The Global Catalogue of Microorganisms (GCM) 10K type strain sequencing project: providing services to taxonomists for standard genome sequencing and annotation.</title>
        <authorList>
            <consortium name="The Broad Institute Genomics Platform"/>
            <consortium name="The Broad Institute Genome Sequencing Center for Infectious Disease"/>
            <person name="Wu L."/>
            <person name="Ma J."/>
        </authorList>
    </citation>
    <scope>NUCLEOTIDE SEQUENCE [LARGE SCALE GENOMIC DNA]</scope>
    <source>
        <strain evidence="3">CGMCC 1.12482</strain>
    </source>
</reference>
<evidence type="ECO:0000313" key="3">
    <source>
        <dbReference type="Proteomes" id="UP000638188"/>
    </source>
</evidence>
<feature type="transmembrane region" description="Helical" evidence="1">
    <location>
        <begin position="73"/>
        <end position="91"/>
    </location>
</feature>
<keyword evidence="3" id="KW-1185">Reference proteome</keyword>
<accession>A0ABQ1PB01</accession>
<gene>
    <name evidence="2" type="ORF">GCM10007418_08260</name>
</gene>
<evidence type="ECO:0000313" key="2">
    <source>
        <dbReference type="EMBL" id="GGC90934.1"/>
    </source>
</evidence>
<protein>
    <recommendedName>
        <fullName evidence="4">DUF4345 domain-containing protein</fullName>
    </recommendedName>
</protein>
<name>A0ABQ1PB01_9GAMM</name>
<dbReference type="EMBL" id="BMFF01000002">
    <property type="protein sequence ID" value="GGC90934.1"/>
    <property type="molecule type" value="Genomic_DNA"/>
</dbReference>
<keyword evidence="1" id="KW-0472">Membrane</keyword>
<organism evidence="2 3">
    <name type="scientific">Halopseudomonas salina</name>
    <dbReference type="NCBI Taxonomy" id="1323744"/>
    <lineage>
        <taxon>Bacteria</taxon>
        <taxon>Pseudomonadati</taxon>
        <taxon>Pseudomonadota</taxon>
        <taxon>Gammaproteobacteria</taxon>
        <taxon>Pseudomonadales</taxon>
        <taxon>Pseudomonadaceae</taxon>
        <taxon>Halopseudomonas</taxon>
    </lineage>
</organism>
<sequence length="125" mass="13277">MNRVLSVVVALLGVLFLAIGLRWLVDPAAAAGALGMPLLDGLGRSTQIGDMTAFFLALGISILLALITSQRTWYYPACMLLGIAAFGRILAWAVHDAAFATDMIAAEIIITCVLLFASRRLAVTK</sequence>
<feature type="transmembrane region" description="Helical" evidence="1">
    <location>
        <begin position="97"/>
        <end position="117"/>
    </location>
</feature>
<keyword evidence="1" id="KW-0812">Transmembrane</keyword>
<dbReference type="RefSeq" id="WP_150276085.1">
    <property type="nucleotide sequence ID" value="NZ_BMFF01000002.1"/>
</dbReference>
<evidence type="ECO:0008006" key="4">
    <source>
        <dbReference type="Google" id="ProtNLM"/>
    </source>
</evidence>
<evidence type="ECO:0000256" key="1">
    <source>
        <dbReference type="SAM" id="Phobius"/>
    </source>
</evidence>
<keyword evidence="1" id="KW-1133">Transmembrane helix</keyword>
<dbReference type="Proteomes" id="UP000638188">
    <property type="component" value="Unassembled WGS sequence"/>
</dbReference>
<proteinExistence type="predicted"/>